<dbReference type="Gene3D" id="3.80.10.10">
    <property type="entry name" value="Ribonuclease Inhibitor"/>
    <property type="match status" value="1"/>
</dbReference>
<protein>
    <recommendedName>
        <fullName evidence="3">F-box domain-containing protein</fullName>
    </recommendedName>
</protein>
<reference evidence="1" key="1">
    <citation type="journal article" date="2020" name="Stud. Mycol.">
        <title>101 Dothideomycetes genomes: a test case for predicting lifestyles and emergence of pathogens.</title>
        <authorList>
            <person name="Haridas S."/>
            <person name="Albert R."/>
            <person name="Binder M."/>
            <person name="Bloem J."/>
            <person name="Labutti K."/>
            <person name="Salamov A."/>
            <person name="Andreopoulos B."/>
            <person name="Baker S."/>
            <person name="Barry K."/>
            <person name="Bills G."/>
            <person name="Bluhm B."/>
            <person name="Cannon C."/>
            <person name="Castanera R."/>
            <person name="Culley D."/>
            <person name="Daum C."/>
            <person name="Ezra D."/>
            <person name="Gonzalez J."/>
            <person name="Henrissat B."/>
            <person name="Kuo A."/>
            <person name="Liang C."/>
            <person name="Lipzen A."/>
            <person name="Lutzoni F."/>
            <person name="Magnuson J."/>
            <person name="Mondo S."/>
            <person name="Nolan M."/>
            <person name="Ohm R."/>
            <person name="Pangilinan J."/>
            <person name="Park H.-J."/>
            <person name="Ramirez L."/>
            <person name="Alfaro M."/>
            <person name="Sun H."/>
            <person name="Tritt A."/>
            <person name="Yoshinaga Y."/>
            <person name="Zwiers L.-H."/>
            <person name="Turgeon B."/>
            <person name="Goodwin S."/>
            <person name="Spatafora J."/>
            <person name="Crous P."/>
            <person name="Grigoriev I."/>
        </authorList>
    </citation>
    <scope>NUCLEOTIDE SEQUENCE</scope>
    <source>
        <strain evidence="1">CBS 260.36</strain>
    </source>
</reference>
<proteinExistence type="predicted"/>
<evidence type="ECO:0008006" key="3">
    <source>
        <dbReference type="Google" id="ProtNLM"/>
    </source>
</evidence>
<dbReference type="InterPro" id="IPR032675">
    <property type="entry name" value="LRR_dom_sf"/>
</dbReference>
<dbReference type="Proteomes" id="UP000799439">
    <property type="component" value="Unassembled WGS sequence"/>
</dbReference>
<gene>
    <name evidence="1" type="ORF">K461DRAFT_302432</name>
</gene>
<sequence length="403" mass="44794">MLSSNHHPPSTSRHVMSHTIKVVPQLPAEVVGNIVEQGAEDRHFLCQALEVNKVWADAAQRVLWRRPQSAFLSSLARSRRQDLANKIRCLSFHQHSTVAEVKVYDKLSLPNFRALELEKVQIGYQRFVKFVQAGLREMKLVLGGGASPRQSILSLIQDRCPHLQKLVIRSDGRLSPNWGAQAGVALAFQNLLFGCSELRHIEVGSFIARHFDSSIFRQIFLREGLDLLEELYLPDLLLHEAVLSNIAPLPGQFPHVMEISLACNSATAATMISKMPNVRRLTLHILDGGKDFLPGLAHLTDVKDLKHEFQHTLTLSPTSDAEQVAFFSGFTKLKELVFMFQGQLSVPAMFALARGSSDLGGFAICSYADFYGINPANLHDNPPLYALVTRNIDVLHGPCSTHA</sequence>
<comment type="caution">
    <text evidence="1">The sequence shown here is derived from an EMBL/GenBank/DDBJ whole genome shotgun (WGS) entry which is preliminary data.</text>
</comment>
<keyword evidence="2" id="KW-1185">Reference proteome</keyword>
<evidence type="ECO:0000313" key="1">
    <source>
        <dbReference type="EMBL" id="KAF2148038.1"/>
    </source>
</evidence>
<evidence type="ECO:0000313" key="2">
    <source>
        <dbReference type="Proteomes" id="UP000799439"/>
    </source>
</evidence>
<dbReference type="EMBL" id="ML996094">
    <property type="protein sequence ID" value="KAF2148038.1"/>
    <property type="molecule type" value="Genomic_DNA"/>
</dbReference>
<organism evidence="1 2">
    <name type="scientific">Myriangium duriaei CBS 260.36</name>
    <dbReference type="NCBI Taxonomy" id="1168546"/>
    <lineage>
        <taxon>Eukaryota</taxon>
        <taxon>Fungi</taxon>
        <taxon>Dikarya</taxon>
        <taxon>Ascomycota</taxon>
        <taxon>Pezizomycotina</taxon>
        <taxon>Dothideomycetes</taxon>
        <taxon>Dothideomycetidae</taxon>
        <taxon>Myriangiales</taxon>
        <taxon>Myriangiaceae</taxon>
        <taxon>Myriangium</taxon>
    </lineage>
</organism>
<dbReference type="SUPFAM" id="SSF52047">
    <property type="entry name" value="RNI-like"/>
    <property type="match status" value="1"/>
</dbReference>
<dbReference type="AlphaFoldDB" id="A0A9P4IWH9"/>
<name>A0A9P4IWH9_9PEZI</name>
<accession>A0A9P4IWH9</accession>